<evidence type="ECO:0000313" key="1">
    <source>
        <dbReference type="EMBL" id="AFL75412.1"/>
    </source>
</evidence>
<keyword evidence="2" id="KW-1185">Reference proteome</keyword>
<gene>
    <name evidence="1" type="ordered locus">Thivi_3546</name>
</gene>
<dbReference type="STRING" id="765911.Thivi_3546"/>
<protein>
    <submittedName>
        <fullName evidence="1">Uncharacterized protein</fullName>
    </submittedName>
</protein>
<dbReference type="Proteomes" id="UP000006062">
    <property type="component" value="Chromosome"/>
</dbReference>
<organism evidence="1 2">
    <name type="scientific">Thiocystis violascens (strain ATCC 17096 / DSM 198 / 6111)</name>
    <name type="common">Chromatium violascens</name>
    <dbReference type="NCBI Taxonomy" id="765911"/>
    <lineage>
        <taxon>Bacteria</taxon>
        <taxon>Pseudomonadati</taxon>
        <taxon>Pseudomonadota</taxon>
        <taxon>Gammaproteobacteria</taxon>
        <taxon>Chromatiales</taxon>
        <taxon>Chromatiaceae</taxon>
        <taxon>Thiocystis</taxon>
    </lineage>
</organism>
<evidence type="ECO:0000313" key="2">
    <source>
        <dbReference type="Proteomes" id="UP000006062"/>
    </source>
</evidence>
<reference evidence="1 2" key="1">
    <citation type="submission" date="2012-06" db="EMBL/GenBank/DDBJ databases">
        <title>Complete sequence of Thiocystis violascens DSM 198.</title>
        <authorList>
            <consortium name="US DOE Joint Genome Institute"/>
            <person name="Lucas S."/>
            <person name="Han J."/>
            <person name="Lapidus A."/>
            <person name="Cheng J.-F."/>
            <person name="Goodwin L."/>
            <person name="Pitluck S."/>
            <person name="Peters L."/>
            <person name="Ovchinnikova G."/>
            <person name="Teshima H."/>
            <person name="Detter J.C."/>
            <person name="Han C."/>
            <person name="Tapia R."/>
            <person name="Land M."/>
            <person name="Hauser L."/>
            <person name="Kyrpides N."/>
            <person name="Ivanova N."/>
            <person name="Pagani I."/>
            <person name="Vogl K."/>
            <person name="Liu Z."/>
            <person name="Frigaard N.-U."/>
            <person name="Bryant D."/>
            <person name="Woyke T."/>
        </authorList>
    </citation>
    <scope>NUCLEOTIDE SEQUENCE [LARGE SCALE GENOMIC DNA]</scope>
    <source>
        <strain evidence="2">ATCC 17096 / DSM 198 / 6111</strain>
    </source>
</reference>
<dbReference type="KEGG" id="tvi:Thivi_3546"/>
<name>I3YEJ4_THIV6</name>
<dbReference type="EMBL" id="CP003154">
    <property type="protein sequence ID" value="AFL75412.1"/>
    <property type="molecule type" value="Genomic_DNA"/>
</dbReference>
<dbReference type="AlphaFoldDB" id="I3YEJ4"/>
<accession>I3YEJ4</accession>
<dbReference type="HOGENOM" id="CLU_598432_0_0_6"/>
<sequence length="457" mass="49958">MNKTSGVCAITTSFYDAIFVNGRATFSQLWIPNAAGSFVRTETNNVDVEGNVLISSSCDFYFYVLGTELYSSNFTWAVEAVAMTAFDLYGSLAPGDPSAQVSCVKTSAITPVAVSGGRTIQAIKFLWFPSRDGRTLHHRLAITIAKAGSEAETIDSIVYGLLVGVTNAVNERENVVYHTLEQFSAGWDYQTAGLMSGDWTLDAGINYEMTRKSVFPNLVQGFLHLDWSLTNATANSNTSCSLGAGGVARFWALEPLPEARLGSLVFTVVSGTVMAGLGYNNTANAIDTLVSGSFGPGTHRLQATTNTTANCLFVQFFSASSASVSNVSWQAVPDAQYVAPDGSRLSHGDWWNGLRIYGSGLAGKRLMRIFDQPMDVSRSLAVAVWLRQLDNSEYVNTFRFVYRVGGADIYSRPMSLWLDWNERYPNNPQRFNYWGDGQGNRINALAHTVRQSVLRPQ</sequence>
<proteinExistence type="predicted"/>
<dbReference type="RefSeq" id="WP_014779811.1">
    <property type="nucleotide sequence ID" value="NC_018012.1"/>
</dbReference>